<dbReference type="EMBL" id="LR797413">
    <property type="protein sequence ID" value="CAB4213916.1"/>
    <property type="molecule type" value="Genomic_DNA"/>
</dbReference>
<accession>A0A6J5QS49</accession>
<gene>
    <name evidence="1" type="ORF">UFOVP1102_8</name>
    <name evidence="2" type="ORF">UFOVP1463_12</name>
</gene>
<sequence length="216" mass="23358">MSFQTIFNIQQSMTVKNRRVVGQQTSRSGQITIAQYLTIVPWVFVVNPHSYLYYPQVRDVIQSIDNSDRQIPQNVTFDNDNLSWFTEYKGGLSGAEAAALTLAYVPAANSTVIIVGNIPVGTPGTVVLAAGDFIQLGTYVYKVANTAVRPGSGSTVSVTLNRPVIGTPATGTLTAVGAAVYFSLVAEVCPTYTLNPMTDGAFVQWDQPFVFTEYVV</sequence>
<evidence type="ECO:0000313" key="2">
    <source>
        <dbReference type="EMBL" id="CAB4213916.1"/>
    </source>
</evidence>
<dbReference type="EMBL" id="LR797053">
    <property type="protein sequence ID" value="CAB4183788.1"/>
    <property type="molecule type" value="Genomic_DNA"/>
</dbReference>
<protein>
    <submittedName>
        <fullName evidence="1">Uncharacterized protein</fullName>
    </submittedName>
</protein>
<name>A0A6J5QS49_9CAUD</name>
<organism evidence="1">
    <name type="scientific">uncultured Caudovirales phage</name>
    <dbReference type="NCBI Taxonomy" id="2100421"/>
    <lineage>
        <taxon>Viruses</taxon>
        <taxon>Duplodnaviria</taxon>
        <taxon>Heunggongvirae</taxon>
        <taxon>Uroviricota</taxon>
        <taxon>Caudoviricetes</taxon>
        <taxon>Peduoviridae</taxon>
        <taxon>Maltschvirus</taxon>
        <taxon>Maltschvirus maltsch</taxon>
    </lineage>
</organism>
<reference evidence="1" key="1">
    <citation type="submission" date="2020-05" db="EMBL/GenBank/DDBJ databases">
        <authorList>
            <person name="Chiriac C."/>
            <person name="Salcher M."/>
            <person name="Ghai R."/>
            <person name="Kavagutti S V."/>
        </authorList>
    </citation>
    <scope>NUCLEOTIDE SEQUENCE</scope>
</reference>
<evidence type="ECO:0000313" key="1">
    <source>
        <dbReference type="EMBL" id="CAB4183788.1"/>
    </source>
</evidence>
<proteinExistence type="predicted"/>